<feature type="transmembrane region" description="Helical" evidence="7">
    <location>
        <begin position="60"/>
        <end position="83"/>
    </location>
</feature>
<keyword evidence="4 7" id="KW-0472">Membrane</keyword>
<keyword evidence="10" id="KW-1185">Reference proteome</keyword>
<name>A0A9P4T5A3_CURKU</name>
<evidence type="ECO:0000256" key="1">
    <source>
        <dbReference type="ARBA" id="ARBA00004141"/>
    </source>
</evidence>
<keyword evidence="3 7" id="KW-1133">Transmembrane helix</keyword>
<evidence type="ECO:0000256" key="6">
    <source>
        <dbReference type="SAM" id="MobiDB-lite"/>
    </source>
</evidence>
<protein>
    <recommendedName>
        <fullName evidence="8">Rhodopsin domain-containing protein</fullName>
    </recommendedName>
</protein>
<dbReference type="GO" id="GO:0016020">
    <property type="term" value="C:membrane"/>
    <property type="evidence" value="ECO:0007669"/>
    <property type="project" value="UniProtKB-SubCell"/>
</dbReference>
<feature type="transmembrane region" description="Helical" evidence="7">
    <location>
        <begin position="146"/>
        <end position="165"/>
    </location>
</feature>
<evidence type="ECO:0000256" key="3">
    <source>
        <dbReference type="ARBA" id="ARBA00022989"/>
    </source>
</evidence>
<evidence type="ECO:0000256" key="5">
    <source>
        <dbReference type="ARBA" id="ARBA00038359"/>
    </source>
</evidence>
<evidence type="ECO:0000256" key="2">
    <source>
        <dbReference type="ARBA" id="ARBA00022692"/>
    </source>
</evidence>
<gene>
    <name evidence="9" type="ORF">E8E13_000955</name>
</gene>
<organism evidence="9 10">
    <name type="scientific">Curvularia kusanoi</name>
    <name type="common">Cochliobolus kusanoi</name>
    <dbReference type="NCBI Taxonomy" id="90978"/>
    <lineage>
        <taxon>Eukaryota</taxon>
        <taxon>Fungi</taxon>
        <taxon>Dikarya</taxon>
        <taxon>Ascomycota</taxon>
        <taxon>Pezizomycotina</taxon>
        <taxon>Dothideomycetes</taxon>
        <taxon>Pleosporomycetidae</taxon>
        <taxon>Pleosporales</taxon>
        <taxon>Pleosporineae</taxon>
        <taxon>Pleosporaceae</taxon>
        <taxon>Curvularia</taxon>
    </lineage>
</organism>
<proteinExistence type="inferred from homology"/>
<evidence type="ECO:0000256" key="7">
    <source>
        <dbReference type="SAM" id="Phobius"/>
    </source>
</evidence>
<feature type="domain" description="Rhodopsin" evidence="8">
    <location>
        <begin position="1"/>
        <end position="239"/>
    </location>
</feature>
<comment type="subcellular location">
    <subcellularLocation>
        <location evidence="1">Membrane</location>
        <topology evidence="1">Multi-pass membrane protein</topology>
    </subcellularLocation>
</comment>
<feature type="transmembrane region" description="Helical" evidence="7">
    <location>
        <begin position="21"/>
        <end position="40"/>
    </location>
</feature>
<evidence type="ECO:0000256" key="4">
    <source>
        <dbReference type="ARBA" id="ARBA00023136"/>
    </source>
</evidence>
<dbReference type="EMBL" id="SWKU01000038">
    <property type="protein sequence ID" value="KAF2994663.1"/>
    <property type="molecule type" value="Genomic_DNA"/>
</dbReference>
<keyword evidence="2 7" id="KW-0812">Transmembrane</keyword>
<dbReference type="PANTHER" id="PTHR33048:SF47">
    <property type="entry name" value="INTEGRAL MEMBRANE PROTEIN-RELATED"/>
    <property type="match status" value="1"/>
</dbReference>
<dbReference type="InterPro" id="IPR049326">
    <property type="entry name" value="Rhodopsin_dom_fungi"/>
</dbReference>
<feature type="region of interest" description="Disordered" evidence="6">
    <location>
        <begin position="249"/>
        <end position="288"/>
    </location>
</feature>
<sequence length="358" mass="40127">MRFTSRWLGNNPFWWDDWIHFVSAALCIPLCVIFELQIDAGLGKHTWDLTYPQVYAVGRWTYIATLVWGVEMLLLKYSILCLYLRIFPNVWLKRFVFAFMTLTACFTIPLIITAGARCNPVQAYWDLEVAQTAKCLDLMTILTLTVVYEIFAEIVLFALPVPIVVKLQMPVAKKVQLLIFFGLGILVIGVSIARVPFLEGSVDPSDQTYTGTGTFMGVYIASGLGHVCAAVPTTQSLLRYVVNGFKTPTQASSHKSGSYESGKKKNASNYSGDTLKASTQRSKERRKDGWRLSTQYFSRFEVDDELGDDRFMELRPVKQTGDSEGHYGGQKSVTTVALSPVLEDSSSDKAILGHEYMK</sequence>
<evidence type="ECO:0000259" key="8">
    <source>
        <dbReference type="Pfam" id="PF20684"/>
    </source>
</evidence>
<feature type="compositionally biased region" description="Polar residues" evidence="6">
    <location>
        <begin position="249"/>
        <end position="259"/>
    </location>
</feature>
<evidence type="ECO:0000313" key="9">
    <source>
        <dbReference type="EMBL" id="KAF2994663.1"/>
    </source>
</evidence>
<feature type="compositionally biased region" description="Polar residues" evidence="6">
    <location>
        <begin position="267"/>
        <end position="280"/>
    </location>
</feature>
<comment type="similarity">
    <text evidence="5">Belongs to the SAT4 family.</text>
</comment>
<dbReference type="OrthoDB" id="2496787at2759"/>
<evidence type="ECO:0000313" key="10">
    <source>
        <dbReference type="Proteomes" id="UP000801428"/>
    </source>
</evidence>
<accession>A0A9P4T5A3</accession>
<dbReference type="PANTHER" id="PTHR33048">
    <property type="entry name" value="PTH11-LIKE INTEGRAL MEMBRANE PROTEIN (AFU_ORTHOLOGUE AFUA_5G11245)"/>
    <property type="match status" value="1"/>
</dbReference>
<feature type="transmembrane region" description="Helical" evidence="7">
    <location>
        <begin position="177"/>
        <end position="197"/>
    </location>
</feature>
<reference evidence="9" key="1">
    <citation type="submission" date="2019-04" db="EMBL/GenBank/DDBJ databases">
        <title>Sequencing of skin fungus with MAO and IRED activity.</title>
        <authorList>
            <person name="Marsaioli A.J."/>
            <person name="Bonatto J.M.C."/>
            <person name="Reis Junior O."/>
        </authorList>
    </citation>
    <scope>NUCLEOTIDE SEQUENCE</scope>
    <source>
        <strain evidence="9">30M1</strain>
    </source>
</reference>
<dbReference type="InterPro" id="IPR052337">
    <property type="entry name" value="SAT4-like"/>
</dbReference>
<feature type="transmembrane region" description="Helical" evidence="7">
    <location>
        <begin position="209"/>
        <end position="231"/>
    </location>
</feature>
<feature type="transmembrane region" description="Helical" evidence="7">
    <location>
        <begin position="95"/>
        <end position="116"/>
    </location>
</feature>
<dbReference type="Pfam" id="PF20684">
    <property type="entry name" value="Fung_rhodopsin"/>
    <property type="match status" value="1"/>
</dbReference>
<dbReference type="AlphaFoldDB" id="A0A9P4T5A3"/>
<comment type="caution">
    <text evidence="9">The sequence shown here is derived from an EMBL/GenBank/DDBJ whole genome shotgun (WGS) entry which is preliminary data.</text>
</comment>
<dbReference type="Proteomes" id="UP000801428">
    <property type="component" value="Unassembled WGS sequence"/>
</dbReference>